<dbReference type="EMBL" id="WKJJ01000023">
    <property type="protein sequence ID" value="MRV75740.1"/>
    <property type="molecule type" value="Genomic_DNA"/>
</dbReference>
<keyword evidence="12" id="KW-1185">Reference proteome</keyword>
<dbReference type="Proteomes" id="UP000446768">
    <property type="component" value="Unassembled WGS sequence"/>
</dbReference>
<keyword evidence="3" id="KW-0813">Transport</keyword>
<evidence type="ECO:0000256" key="2">
    <source>
        <dbReference type="ARBA" id="ARBA00010637"/>
    </source>
</evidence>
<evidence type="ECO:0000256" key="8">
    <source>
        <dbReference type="ARBA" id="ARBA00022989"/>
    </source>
</evidence>
<protein>
    <submittedName>
        <fullName evidence="11">Type II secretion system protein M</fullName>
    </submittedName>
</protein>
<dbReference type="InterPro" id="IPR007690">
    <property type="entry name" value="T2SS_GspM"/>
</dbReference>
<evidence type="ECO:0000256" key="1">
    <source>
        <dbReference type="ARBA" id="ARBA00004377"/>
    </source>
</evidence>
<dbReference type="Gene3D" id="3.30.1360.100">
    <property type="entry name" value="General secretion pathway protein M, EpsM"/>
    <property type="match status" value="1"/>
</dbReference>
<dbReference type="GO" id="GO:0015627">
    <property type="term" value="C:type II protein secretion system complex"/>
    <property type="evidence" value="ECO:0007669"/>
    <property type="project" value="InterPro"/>
</dbReference>
<keyword evidence="9 10" id="KW-0472">Membrane</keyword>
<evidence type="ECO:0000256" key="7">
    <source>
        <dbReference type="ARBA" id="ARBA00022927"/>
    </source>
</evidence>
<reference evidence="11 12" key="1">
    <citation type="submission" date="2019-11" db="EMBL/GenBank/DDBJ databases">
        <title>Novel species isolated from a subtropical stream in China.</title>
        <authorList>
            <person name="Lu H."/>
        </authorList>
    </citation>
    <scope>NUCLEOTIDE SEQUENCE [LARGE SCALE GENOMIC DNA]</scope>
    <source>
        <strain evidence="11 12">FT92W</strain>
    </source>
</reference>
<comment type="similarity">
    <text evidence="2">Belongs to the GSP M family.</text>
</comment>
<accession>A0A7X2ITQ1</accession>
<evidence type="ECO:0000256" key="3">
    <source>
        <dbReference type="ARBA" id="ARBA00022448"/>
    </source>
</evidence>
<evidence type="ECO:0000313" key="11">
    <source>
        <dbReference type="EMBL" id="MRV75740.1"/>
    </source>
</evidence>
<gene>
    <name evidence="11" type="ORF">GJ700_28890</name>
</gene>
<evidence type="ECO:0000256" key="10">
    <source>
        <dbReference type="SAM" id="Phobius"/>
    </source>
</evidence>
<organism evidence="11 12">
    <name type="scientific">Pseudoduganella rivuli</name>
    <dbReference type="NCBI Taxonomy" id="2666085"/>
    <lineage>
        <taxon>Bacteria</taxon>
        <taxon>Pseudomonadati</taxon>
        <taxon>Pseudomonadota</taxon>
        <taxon>Betaproteobacteria</taxon>
        <taxon>Burkholderiales</taxon>
        <taxon>Oxalobacteraceae</taxon>
        <taxon>Telluria group</taxon>
        <taxon>Pseudoduganella</taxon>
    </lineage>
</organism>
<dbReference type="GO" id="GO:0005886">
    <property type="term" value="C:plasma membrane"/>
    <property type="evidence" value="ECO:0007669"/>
    <property type="project" value="UniProtKB-SubCell"/>
</dbReference>
<dbReference type="InterPro" id="IPR023229">
    <property type="entry name" value="T2SS_M_periplasmic_sf"/>
</dbReference>
<name>A0A7X2ITQ1_9BURK</name>
<keyword evidence="8 10" id="KW-1133">Transmembrane helix</keyword>
<dbReference type="GO" id="GO:0015628">
    <property type="term" value="P:protein secretion by the type II secretion system"/>
    <property type="evidence" value="ECO:0007669"/>
    <property type="project" value="InterPro"/>
</dbReference>
<dbReference type="Pfam" id="PF04612">
    <property type="entry name" value="T2SSM"/>
    <property type="match status" value="1"/>
</dbReference>
<comment type="subcellular location">
    <subcellularLocation>
        <location evidence="1">Cell inner membrane</location>
        <topology evidence="1">Single-pass membrane protein</topology>
    </subcellularLocation>
</comment>
<keyword evidence="6 10" id="KW-0812">Transmembrane</keyword>
<proteinExistence type="inferred from homology"/>
<evidence type="ECO:0000256" key="9">
    <source>
        <dbReference type="ARBA" id="ARBA00023136"/>
    </source>
</evidence>
<dbReference type="RefSeq" id="WP_371868184.1">
    <property type="nucleotide sequence ID" value="NZ_WKJJ01000023.1"/>
</dbReference>
<dbReference type="AlphaFoldDB" id="A0A7X2ITQ1"/>
<feature type="transmembrane region" description="Helical" evidence="10">
    <location>
        <begin position="29"/>
        <end position="51"/>
    </location>
</feature>
<keyword evidence="5" id="KW-0997">Cell inner membrane</keyword>
<evidence type="ECO:0000313" key="12">
    <source>
        <dbReference type="Proteomes" id="UP000446768"/>
    </source>
</evidence>
<dbReference type="SUPFAM" id="SSF103054">
    <property type="entry name" value="General secretion pathway protein M, EpsM"/>
    <property type="match status" value="1"/>
</dbReference>
<evidence type="ECO:0000256" key="5">
    <source>
        <dbReference type="ARBA" id="ARBA00022519"/>
    </source>
</evidence>
<evidence type="ECO:0000256" key="4">
    <source>
        <dbReference type="ARBA" id="ARBA00022475"/>
    </source>
</evidence>
<keyword evidence="7" id="KW-0653">Protein transport</keyword>
<comment type="caution">
    <text evidence="11">The sequence shown here is derived from an EMBL/GenBank/DDBJ whole genome shotgun (WGS) entry which is preliminary data.</text>
</comment>
<evidence type="ECO:0000256" key="6">
    <source>
        <dbReference type="ARBA" id="ARBA00022692"/>
    </source>
</evidence>
<keyword evidence="4" id="KW-1003">Cell membrane</keyword>
<sequence length="174" mass="18834">MSEFTAKMQKLQATAQAFWQERTEQERRMLTIGGVVVGLGLFYGVLIDPALEGRAKLRKDLPVQRQQAAELQALGRTAMEYKARTPIQPNRLSNDTLNASLAATGLKAQSLAITGDYVKLELKGAPFAAIATWLDTQRRTDAIAVQDANITATATPGMVDATFTLQQRAAGAAQ</sequence>